<feature type="coiled-coil region" evidence="1">
    <location>
        <begin position="68"/>
        <end position="119"/>
    </location>
</feature>
<keyword evidence="2" id="KW-0812">Transmembrane</keyword>
<dbReference type="RefSeq" id="WP_186929337.1">
    <property type="nucleotide sequence ID" value="NZ_JACOOJ010000009.1"/>
</dbReference>
<evidence type="ECO:0000313" key="3">
    <source>
        <dbReference type="EMBL" id="MBC5632577.1"/>
    </source>
</evidence>
<keyword evidence="2" id="KW-0472">Membrane</keyword>
<evidence type="ECO:0000256" key="2">
    <source>
        <dbReference type="SAM" id="Phobius"/>
    </source>
</evidence>
<keyword evidence="4" id="KW-1185">Reference proteome</keyword>
<name>A0ABR7DNR6_9BACT</name>
<keyword evidence="1" id="KW-0175">Coiled coil</keyword>
<reference evidence="3 4" key="1">
    <citation type="submission" date="2020-08" db="EMBL/GenBank/DDBJ databases">
        <title>Genome public.</title>
        <authorList>
            <person name="Liu C."/>
            <person name="Sun Q."/>
        </authorList>
    </citation>
    <scope>NUCLEOTIDE SEQUENCE [LARGE SCALE GENOMIC DNA]</scope>
    <source>
        <strain evidence="3 4">NSJ-79</strain>
    </source>
</reference>
<dbReference type="Proteomes" id="UP000651475">
    <property type="component" value="Unassembled WGS sequence"/>
</dbReference>
<dbReference type="EMBL" id="JACOOJ010000009">
    <property type="protein sequence ID" value="MBC5632577.1"/>
    <property type="molecule type" value="Genomic_DNA"/>
</dbReference>
<accession>A0ABR7DNR6</accession>
<evidence type="ECO:0000256" key="1">
    <source>
        <dbReference type="SAM" id="Coils"/>
    </source>
</evidence>
<evidence type="ECO:0000313" key="4">
    <source>
        <dbReference type="Proteomes" id="UP000651475"/>
    </source>
</evidence>
<feature type="transmembrane region" description="Helical" evidence="2">
    <location>
        <begin position="6"/>
        <end position="31"/>
    </location>
</feature>
<sequence>MDLPSSWTFVLFTLCFVALIAGALFGFVIGFRTGGRQERFRQVKEKLKRNKAIICRQQKERYEYARQVKQLEEDLLHSASESEQYKERMSDLEFYQRKLRESERVISSLSAENADLSDMNVLSMLVQLKDDPLHTNLTREEWNGLFHLTDVLFNHILIDLKEKQGITRHEQEICCLVKWNFSRKEQLAVFNNTSEALTKSKNRLKKKLRLDEKADLDQFIRLY</sequence>
<gene>
    <name evidence="3" type="ORF">H8S65_07330</name>
</gene>
<proteinExistence type="predicted"/>
<keyword evidence="2" id="KW-1133">Transmembrane helix</keyword>
<protein>
    <submittedName>
        <fullName evidence="3">Uncharacterized protein</fullName>
    </submittedName>
</protein>
<comment type="caution">
    <text evidence="3">The sequence shown here is derived from an EMBL/GenBank/DDBJ whole genome shotgun (WGS) entry which is preliminary data.</text>
</comment>
<organism evidence="3 4">
    <name type="scientific">Parabacteroides hominis</name>
    <dbReference type="NCBI Taxonomy" id="2763057"/>
    <lineage>
        <taxon>Bacteria</taxon>
        <taxon>Pseudomonadati</taxon>
        <taxon>Bacteroidota</taxon>
        <taxon>Bacteroidia</taxon>
        <taxon>Bacteroidales</taxon>
        <taxon>Tannerellaceae</taxon>
        <taxon>Parabacteroides</taxon>
    </lineage>
</organism>